<reference evidence="1 2" key="1">
    <citation type="journal article" date="2019" name="Genome Biol. Evol.">
        <title>Insights into the evolution of the New World diploid cottons (Gossypium, subgenus Houzingenia) based on genome sequencing.</title>
        <authorList>
            <person name="Grover C.E."/>
            <person name="Arick M.A. 2nd"/>
            <person name="Thrash A."/>
            <person name="Conover J.L."/>
            <person name="Sanders W.S."/>
            <person name="Peterson D.G."/>
            <person name="Frelichowski J.E."/>
            <person name="Scheffler J.A."/>
            <person name="Scheffler B.E."/>
            <person name="Wendel J.F."/>
        </authorList>
    </citation>
    <scope>NUCLEOTIDE SEQUENCE [LARGE SCALE GENOMIC DNA]</scope>
    <source>
        <strain evidence="1">1</strain>
        <tissue evidence="1">Leaf</tissue>
    </source>
</reference>
<accession>A0A7J9LC79</accession>
<dbReference type="OrthoDB" id="10009287at2759"/>
<evidence type="ECO:0000313" key="1">
    <source>
        <dbReference type="EMBL" id="MBA0856263.1"/>
    </source>
</evidence>
<sequence>AIKALIPVLSANSEIHGSNERVVQWGLFYLFTQRLKQLKATIKMSSENGFFIGQGAEHLYMSHLRPFLLKHQSRLDKILGYIYNEMVKIISAHQTEIKFARLLFVKLMASVNQIGCDYIQPVQRQSNCSVEGPREADSDRQSETED</sequence>
<organism evidence="1 2">
    <name type="scientific">Gossypium schwendimanii</name>
    <name type="common">Cotton</name>
    <dbReference type="NCBI Taxonomy" id="34291"/>
    <lineage>
        <taxon>Eukaryota</taxon>
        <taxon>Viridiplantae</taxon>
        <taxon>Streptophyta</taxon>
        <taxon>Embryophyta</taxon>
        <taxon>Tracheophyta</taxon>
        <taxon>Spermatophyta</taxon>
        <taxon>Magnoliopsida</taxon>
        <taxon>eudicotyledons</taxon>
        <taxon>Gunneridae</taxon>
        <taxon>Pentapetalae</taxon>
        <taxon>rosids</taxon>
        <taxon>malvids</taxon>
        <taxon>Malvales</taxon>
        <taxon>Malvaceae</taxon>
        <taxon>Malvoideae</taxon>
        <taxon>Gossypium</taxon>
    </lineage>
</organism>
<dbReference type="EMBL" id="JABFAF010000005">
    <property type="protein sequence ID" value="MBA0856263.1"/>
    <property type="molecule type" value="Genomic_DNA"/>
</dbReference>
<proteinExistence type="predicted"/>
<keyword evidence="2" id="KW-1185">Reference proteome</keyword>
<feature type="non-terminal residue" evidence="1">
    <location>
        <position position="1"/>
    </location>
</feature>
<dbReference type="AlphaFoldDB" id="A0A7J9LC79"/>
<comment type="caution">
    <text evidence="1">The sequence shown here is derived from an EMBL/GenBank/DDBJ whole genome shotgun (WGS) entry which is preliminary data.</text>
</comment>
<dbReference type="Proteomes" id="UP000593576">
    <property type="component" value="Unassembled WGS sequence"/>
</dbReference>
<evidence type="ECO:0000313" key="2">
    <source>
        <dbReference type="Proteomes" id="UP000593576"/>
    </source>
</evidence>
<protein>
    <submittedName>
        <fullName evidence="1">Uncharacterized protein</fullName>
    </submittedName>
</protein>
<gene>
    <name evidence="1" type="ORF">Goshw_025698</name>
</gene>
<name>A0A7J9LC79_GOSSC</name>